<dbReference type="AlphaFoldDB" id="A0A8H6VNI9"/>
<evidence type="ECO:0000313" key="3">
    <source>
        <dbReference type="Proteomes" id="UP000613580"/>
    </source>
</evidence>
<organism evidence="2 3">
    <name type="scientific">Mycena chlorophos</name>
    <name type="common">Agaric fungus</name>
    <name type="synonym">Agaricus chlorophos</name>
    <dbReference type="NCBI Taxonomy" id="658473"/>
    <lineage>
        <taxon>Eukaryota</taxon>
        <taxon>Fungi</taxon>
        <taxon>Dikarya</taxon>
        <taxon>Basidiomycota</taxon>
        <taxon>Agaricomycotina</taxon>
        <taxon>Agaricomycetes</taxon>
        <taxon>Agaricomycetidae</taxon>
        <taxon>Agaricales</taxon>
        <taxon>Marasmiineae</taxon>
        <taxon>Mycenaceae</taxon>
        <taxon>Mycena</taxon>
    </lineage>
</organism>
<feature type="domain" description="F-box" evidence="1">
    <location>
        <begin position="56"/>
        <end position="127"/>
    </location>
</feature>
<reference evidence="2" key="1">
    <citation type="submission" date="2020-05" db="EMBL/GenBank/DDBJ databases">
        <title>Mycena genomes resolve the evolution of fungal bioluminescence.</title>
        <authorList>
            <person name="Tsai I.J."/>
        </authorList>
    </citation>
    <scope>NUCLEOTIDE SEQUENCE</scope>
    <source>
        <strain evidence="2">110903Hualien_Pintung</strain>
    </source>
</reference>
<dbReference type="Proteomes" id="UP000613580">
    <property type="component" value="Unassembled WGS sequence"/>
</dbReference>
<comment type="caution">
    <text evidence="2">The sequence shown here is derived from an EMBL/GenBank/DDBJ whole genome shotgun (WGS) entry which is preliminary data.</text>
</comment>
<dbReference type="InterPro" id="IPR001810">
    <property type="entry name" value="F-box_dom"/>
</dbReference>
<dbReference type="EMBL" id="JACAZE010000040">
    <property type="protein sequence ID" value="KAF7288317.1"/>
    <property type="molecule type" value="Genomic_DNA"/>
</dbReference>
<name>A0A8H6VNI9_MYCCL</name>
<dbReference type="Pfam" id="PF12937">
    <property type="entry name" value="F-box-like"/>
    <property type="match status" value="1"/>
</dbReference>
<evidence type="ECO:0000259" key="1">
    <source>
        <dbReference type="Pfam" id="PF12937"/>
    </source>
</evidence>
<protein>
    <submittedName>
        <fullName evidence="2">F-box domain-containing protein</fullName>
    </submittedName>
</protein>
<keyword evidence="3" id="KW-1185">Reference proteome</keyword>
<evidence type="ECO:0000313" key="2">
    <source>
        <dbReference type="EMBL" id="KAF7288317.1"/>
    </source>
</evidence>
<gene>
    <name evidence="2" type="ORF">HMN09_01406200</name>
</gene>
<sequence>MSSASPPSLLQPARALHLDSTSSSARIEPEHVDPPAVLHQTVRTVDAADRGPLSPIHRLPTELLVAVFLEYWLAFLEPHDNKNTTYTRPPSGVQQLVLSPLLLVAQVSSRWHTIAMNTPELWVDIFFNSQDSSLRVLGDEHVSKLLGTTMARSASLAVNILIAVSDGDAAHFPLSLELLGSISARWQEPMTAPVVLGAAPRLRNLTWPHNLEVTDLPLEQLKRATVRMDYETEHDLDKALQALARARESFRLLVEDVGPLALLGFRRPTTSANVKELVLAVECILRGGKFVELGGRILDALTLPSLERLGFRVEYDEETLVILDWPHDAFMRLCERSRLDIHLIALDLRDIAIRPNDLFAVMSSLPNLEELGIFDVLWSSGDDGCLLNAKLLSALTAAPSISPRLSKLQYYSMMEFDQSKLMELVRMRLSSERPFVLQLTWLNEDTEPVLLPEVSRELDELIHDHRIHFTFAAFEPERIYSSLF</sequence>
<accession>A0A8H6VNI9</accession>
<proteinExistence type="predicted"/>
<dbReference type="OrthoDB" id="3365698at2759"/>